<dbReference type="Pfam" id="PF00155">
    <property type="entry name" value="Aminotran_1_2"/>
    <property type="match status" value="1"/>
</dbReference>
<comment type="cofactor">
    <cofactor evidence="1 9">
        <name>pyridoxal 5'-phosphate</name>
        <dbReference type="ChEBI" id="CHEBI:597326"/>
    </cofactor>
</comment>
<keyword evidence="5 9" id="KW-0032">Aminotransferase</keyword>
<name>A0A8J3H644_9RHOB</name>
<comment type="similarity">
    <text evidence="3 9">Belongs to the class-II pyridoxal-phosphate-dependent aminotransferase family. Histidinol-phosphate aminotransferase subfamily.</text>
</comment>
<dbReference type="InterPro" id="IPR015424">
    <property type="entry name" value="PyrdxlP-dep_Trfase"/>
</dbReference>
<feature type="modified residue" description="N6-(pyridoxal phosphate)lysine" evidence="9">
    <location>
        <position position="229"/>
    </location>
</feature>
<dbReference type="PANTHER" id="PTHR43643">
    <property type="entry name" value="HISTIDINOL-PHOSPHATE AMINOTRANSFERASE 2"/>
    <property type="match status" value="1"/>
</dbReference>
<evidence type="ECO:0000256" key="1">
    <source>
        <dbReference type="ARBA" id="ARBA00001933"/>
    </source>
</evidence>
<sequence length="372" mass="40110">MTAPHVKLRPELAPLRTYNAGLSLEAVADRCGGGPIAKLGSNENPHEISPQVKAAMAQAVETAFLYPDPTAGRLARKISHETGVAVERMIFGDGSEDLLNVLARTLLQPGDEVVTLYPSFPLHEDYAQMMGAAVTRIELTHDHRIDIDALLAAAARPVRLILLANPMNPAGLWLSADDLARLLAAQHPDSVLCLDEAYVEYAKGGDFEPATRWLRDHDKPLLILRTFSKAYGLAALRIGYGFSNSDDLIGGMNLVRTPFNVNAVAQAAALAALDQPEHVETGVRDSLAERDRMAAALSDLGLTVLPSKGNFLFVDCGRPATELADRLLDAGVIVKPWKQEGYESFIRVSAGLPPENTQFLDALTRLLAAPGL</sequence>
<keyword evidence="7 9" id="KW-0663">Pyridoxal phosphate</keyword>
<dbReference type="GO" id="GO:0000105">
    <property type="term" value="P:L-histidine biosynthetic process"/>
    <property type="evidence" value="ECO:0007669"/>
    <property type="project" value="UniProtKB-UniRule"/>
</dbReference>
<organism evidence="11 12">
    <name type="scientific">Pseudodonghicola xiamenensis</name>
    <dbReference type="NCBI Taxonomy" id="337702"/>
    <lineage>
        <taxon>Bacteria</taxon>
        <taxon>Pseudomonadati</taxon>
        <taxon>Pseudomonadota</taxon>
        <taxon>Alphaproteobacteria</taxon>
        <taxon>Rhodobacterales</taxon>
        <taxon>Paracoccaceae</taxon>
        <taxon>Pseudodonghicola</taxon>
    </lineage>
</organism>
<evidence type="ECO:0000256" key="3">
    <source>
        <dbReference type="ARBA" id="ARBA00007970"/>
    </source>
</evidence>
<evidence type="ECO:0000256" key="7">
    <source>
        <dbReference type="ARBA" id="ARBA00022898"/>
    </source>
</evidence>
<comment type="pathway">
    <text evidence="2 9">Amino-acid biosynthesis; L-histidine biosynthesis; L-histidine from 5-phospho-alpha-D-ribose 1-diphosphate: step 7/9.</text>
</comment>
<dbReference type="NCBIfam" id="TIGR01141">
    <property type="entry name" value="hisC"/>
    <property type="match status" value="1"/>
</dbReference>
<dbReference type="Gene3D" id="3.90.1150.10">
    <property type="entry name" value="Aspartate Aminotransferase, domain 1"/>
    <property type="match status" value="1"/>
</dbReference>
<evidence type="ECO:0000256" key="4">
    <source>
        <dbReference type="ARBA" id="ARBA00011738"/>
    </source>
</evidence>
<dbReference type="EMBL" id="BNAP01000003">
    <property type="protein sequence ID" value="GHG86252.1"/>
    <property type="molecule type" value="Genomic_DNA"/>
</dbReference>
<proteinExistence type="inferred from homology"/>
<dbReference type="HAMAP" id="MF_01023">
    <property type="entry name" value="HisC_aminotrans_2"/>
    <property type="match status" value="1"/>
</dbReference>
<dbReference type="CDD" id="cd00609">
    <property type="entry name" value="AAT_like"/>
    <property type="match status" value="1"/>
</dbReference>
<gene>
    <name evidence="9 11" type="primary">hisC</name>
    <name evidence="11" type="ORF">GCM10010961_14070</name>
</gene>
<dbReference type="InterPro" id="IPR015422">
    <property type="entry name" value="PyrdxlP-dep_Trfase_small"/>
</dbReference>
<reference evidence="11" key="2">
    <citation type="submission" date="2020-09" db="EMBL/GenBank/DDBJ databases">
        <authorList>
            <person name="Sun Q."/>
            <person name="Zhou Y."/>
        </authorList>
    </citation>
    <scope>NUCLEOTIDE SEQUENCE</scope>
    <source>
        <strain evidence="11">CGMCC 1.7081</strain>
    </source>
</reference>
<dbReference type="PANTHER" id="PTHR43643:SF3">
    <property type="entry name" value="HISTIDINOL-PHOSPHATE AMINOTRANSFERASE"/>
    <property type="match status" value="1"/>
</dbReference>
<dbReference type="AlphaFoldDB" id="A0A8J3H644"/>
<dbReference type="PROSITE" id="PS00599">
    <property type="entry name" value="AA_TRANSFER_CLASS_2"/>
    <property type="match status" value="1"/>
</dbReference>
<dbReference type="InterPro" id="IPR015421">
    <property type="entry name" value="PyrdxlP-dep_Trfase_major"/>
</dbReference>
<keyword evidence="12" id="KW-1185">Reference proteome</keyword>
<dbReference type="UniPathway" id="UPA00031">
    <property type="reaction ID" value="UER00012"/>
</dbReference>
<reference evidence="11" key="1">
    <citation type="journal article" date="2014" name="Int. J. Syst. Evol. Microbiol.">
        <title>Complete genome sequence of Corynebacterium casei LMG S-19264T (=DSM 44701T), isolated from a smear-ripened cheese.</title>
        <authorList>
            <consortium name="US DOE Joint Genome Institute (JGI-PGF)"/>
            <person name="Walter F."/>
            <person name="Albersmeier A."/>
            <person name="Kalinowski J."/>
            <person name="Ruckert C."/>
        </authorList>
    </citation>
    <scope>NUCLEOTIDE SEQUENCE</scope>
    <source>
        <strain evidence="11">CGMCC 1.7081</strain>
    </source>
</reference>
<keyword evidence="9" id="KW-0368">Histidine biosynthesis</keyword>
<dbReference type="RefSeq" id="WP_028092686.1">
    <property type="nucleotide sequence ID" value="NZ_BNAP01000003.1"/>
</dbReference>
<evidence type="ECO:0000256" key="6">
    <source>
        <dbReference type="ARBA" id="ARBA00022679"/>
    </source>
</evidence>
<keyword evidence="9" id="KW-0028">Amino-acid biosynthesis</keyword>
<dbReference type="GO" id="GO:0004400">
    <property type="term" value="F:histidinol-phosphate transaminase activity"/>
    <property type="evidence" value="ECO:0007669"/>
    <property type="project" value="UniProtKB-UniRule"/>
</dbReference>
<dbReference type="InterPro" id="IPR050106">
    <property type="entry name" value="HistidinolP_aminotransfase"/>
</dbReference>
<dbReference type="SUPFAM" id="SSF53383">
    <property type="entry name" value="PLP-dependent transferases"/>
    <property type="match status" value="1"/>
</dbReference>
<keyword evidence="6 9" id="KW-0808">Transferase</keyword>
<feature type="domain" description="Aminotransferase class I/classII large" evidence="10">
    <location>
        <begin position="37"/>
        <end position="357"/>
    </location>
</feature>
<comment type="subunit">
    <text evidence="4 9">Homodimer.</text>
</comment>
<evidence type="ECO:0000256" key="9">
    <source>
        <dbReference type="HAMAP-Rule" id="MF_01023"/>
    </source>
</evidence>
<evidence type="ECO:0000256" key="2">
    <source>
        <dbReference type="ARBA" id="ARBA00005011"/>
    </source>
</evidence>
<evidence type="ECO:0000256" key="5">
    <source>
        <dbReference type="ARBA" id="ARBA00022576"/>
    </source>
</evidence>
<dbReference type="EC" id="2.6.1.9" evidence="9"/>
<protein>
    <recommendedName>
        <fullName evidence="9">Histidinol-phosphate aminotransferase</fullName>
        <ecNumber evidence="9">2.6.1.9</ecNumber>
    </recommendedName>
    <alternativeName>
        <fullName evidence="9">Imidazole acetol-phosphate transaminase</fullName>
    </alternativeName>
</protein>
<accession>A0A8J3H644</accession>
<evidence type="ECO:0000256" key="8">
    <source>
        <dbReference type="ARBA" id="ARBA00047481"/>
    </source>
</evidence>
<dbReference type="InterPro" id="IPR005861">
    <property type="entry name" value="HisP_aminotrans"/>
</dbReference>
<dbReference type="Proteomes" id="UP000611500">
    <property type="component" value="Unassembled WGS sequence"/>
</dbReference>
<evidence type="ECO:0000313" key="12">
    <source>
        <dbReference type="Proteomes" id="UP000611500"/>
    </source>
</evidence>
<evidence type="ECO:0000313" key="11">
    <source>
        <dbReference type="EMBL" id="GHG86252.1"/>
    </source>
</evidence>
<dbReference type="Gene3D" id="3.40.640.10">
    <property type="entry name" value="Type I PLP-dependent aspartate aminotransferase-like (Major domain)"/>
    <property type="match status" value="1"/>
</dbReference>
<dbReference type="InterPro" id="IPR004839">
    <property type="entry name" value="Aminotransferase_I/II_large"/>
</dbReference>
<comment type="caution">
    <text evidence="11">The sequence shown here is derived from an EMBL/GenBank/DDBJ whole genome shotgun (WGS) entry which is preliminary data.</text>
</comment>
<dbReference type="InterPro" id="IPR001917">
    <property type="entry name" value="Aminotrans_II_pyridoxalP_BS"/>
</dbReference>
<dbReference type="GO" id="GO:0030170">
    <property type="term" value="F:pyridoxal phosphate binding"/>
    <property type="evidence" value="ECO:0007669"/>
    <property type="project" value="InterPro"/>
</dbReference>
<evidence type="ECO:0000259" key="10">
    <source>
        <dbReference type="Pfam" id="PF00155"/>
    </source>
</evidence>
<comment type="catalytic activity">
    <reaction evidence="8 9">
        <text>L-histidinol phosphate + 2-oxoglutarate = 3-(imidazol-4-yl)-2-oxopropyl phosphate + L-glutamate</text>
        <dbReference type="Rhea" id="RHEA:23744"/>
        <dbReference type="ChEBI" id="CHEBI:16810"/>
        <dbReference type="ChEBI" id="CHEBI:29985"/>
        <dbReference type="ChEBI" id="CHEBI:57766"/>
        <dbReference type="ChEBI" id="CHEBI:57980"/>
        <dbReference type="EC" id="2.6.1.9"/>
    </reaction>
</comment>